<protein>
    <submittedName>
        <fullName evidence="1">Uncharacterized protein</fullName>
    </submittedName>
</protein>
<name>A0ABN8Q0I9_9CNID</name>
<sequence>MIDLMVNDACWISKVQPFLKLIWFHVFLLIENHIVENHEEIVIDIGRQGFTEVTGALHQFFNGNDFSRYVCVVFGVNESTPPQRAVAIQLATFVYYGFLGHLNCIVREEATSEPVIFDVGEMTEVGRSKVRHVGGWAVRKVLSQARKYVQRNVHTNSSSTLAIVESQQRACELLEENIIQPFDQLEESSKFPESLQVTEESQYRQRGLLHISDDAYVFFLSLEQRRVDLLNFQVLKKAREDMVEAALDSLSSEETLKERWRKCFPEEDANKSKELIEKLFHGILMYYINMGAAQFLRDYRRASLVKKSAELRKRVLQRNKKTKEKTDCVPYKEILKDRSQNKTVSHSRLVAFIHQHQGSGPLSRVYLKSELTALCQAYGLRVSSRSLKPALAEELLGAISQNNCIPNTDLVDDRQFRIVENSADVDGHIRIRLSRGISNN</sequence>
<proteinExistence type="predicted"/>
<gene>
    <name evidence="1" type="ORF">PLOB_00049642</name>
</gene>
<evidence type="ECO:0000313" key="2">
    <source>
        <dbReference type="Proteomes" id="UP001159405"/>
    </source>
</evidence>
<comment type="caution">
    <text evidence="1">The sequence shown here is derived from an EMBL/GenBank/DDBJ whole genome shotgun (WGS) entry which is preliminary data.</text>
</comment>
<keyword evidence="2" id="KW-1185">Reference proteome</keyword>
<accession>A0ABN8Q0I9</accession>
<dbReference type="Proteomes" id="UP001159405">
    <property type="component" value="Unassembled WGS sequence"/>
</dbReference>
<organism evidence="1 2">
    <name type="scientific">Porites lobata</name>
    <dbReference type="NCBI Taxonomy" id="104759"/>
    <lineage>
        <taxon>Eukaryota</taxon>
        <taxon>Metazoa</taxon>
        <taxon>Cnidaria</taxon>
        <taxon>Anthozoa</taxon>
        <taxon>Hexacorallia</taxon>
        <taxon>Scleractinia</taxon>
        <taxon>Fungiina</taxon>
        <taxon>Poritidae</taxon>
        <taxon>Porites</taxon>
    </lineage>
</organism>
<evidence type="ECO:0000313" key="1">
    <source>
        <dbReference type="EMBL" id="CAH3153196.1"/>
    </source>
</evidence>
<feature type="non-terminal residue" evidence="1">
    <location>
        <position position="440"/>
    </location>
</feature>
<reference evidence="1 2" key="1">
    <citation type="submission" date="2022-05" db="EMBL/GenBank/DDBJ databases">
        <authorList>
            <consortium name="Genoscope - CEA"/>
            <person name="William W."/>
        </authorList>
    </citation>
    <scope>NUCLEOTIDE SEQUENCE [LARGE SCALE GENOMIC DNA]</scope>
</reference>
<dbReference type="EMBL" id="CALNXK010000096">
    <property type="protein sequence ID" value="CAH3153196.1"/>
    <property type="molecule type" value="Genomic_DNA"/>
</dbReference>